<dbReference type="PANTHER" id="PTHR32332">
    <property type="entry name" value="2-NITROPROPANE DIOXYGENASE"/>
    <property type="match status" value="1"/>
</dbReference>
<dbReference type="CDD" id="cd04730">
    <property type="entry name" value="NPD_like"/>
    <property type="match status" value="1"/>
</dbReference>
<keyword evidence="3" id="KW-0560">Oxidoreductase</keyword>
<keyword evidence="1" id="KW-0285">Flavoprotein</keyword>
<dbReference type="EMBL" id="SOEC01000015">
    <property type="protein sequence ID" value="TDX26748.1"/>
    <property type="molecule type" value="Genomic_DNA"/>
</dbReference>
<evidence type="ECO:0000256" key="3">
    <source>
        <dbReference type="ARBA" id="ARBA00023002"/>
    </source>
</evidence>
<dbReference type="InterPro" id="IPR004136">
    <property type="entry name" value="NMO"/>
</dbReference>
<evidence type="ECO:0000313" key="4">
    <source>
        <dbReference type="EMBL" id="TDX26748.1"/>
    </source>
</evidence>
<sequence>MTGVTPIPKPQYNWRDTLLSRQLGTRLPIMATGLQWLANAEYVAAAVDVGMMGFISAATFSDTSALRDEIQRCRELLNGRAFGVNVSMLPKLLPGDRTDEIMSLIVEERIAVVETSGRDPSPYVAGLKAGGCSLVHKVPQLRHALKAEAAGVDAVILVGAECGGHPGELPVGTMVQGALAARTLTIPFALGGGIATGEQIVAALALGASGVAIGTHFLVSDEIPAHAEYKRRLIEAQPGDTTLIMSSLRNSMRVLRNDTTAIVEALEGQGINDIQQLMPYVRGSLGKAAYASGDWRQGALSVGQGVGLTARNAPLADIVAELEAEADTALARLSNI</sequence>
<dbReference type="Proteomes" id="UP000294489">
    <property type="component" value="Unassembled WGS sequence"/>
</dbReference>
<dbReference type="OrthoDB" id="9778912at2"/>
<evidence type="ECO:0000313" key="5">
    <source>
        <dbReference type="Proteomes" id="UP000294489"/>
    </source>
</evidence>
<keyword evidence="4" id="KW-0503">Monooxygenase</keyword>
<organism evidence="4 5">
    <name type="scientific">Modicisalibacter xianhensis</name>
    <dbReference type="NCBI Taxonomy" id="442341"/>
    <lineage>
        <taxon>Bacteria</taxon>
        <taxon>Pseudomonadati</taxon>
        <taxon>Pseudomonadota</taxon>
        <taxon>Gammaproteobacteria</taxon>
        <taxon>Oceanospirillales</taxon>
        <taxon>Halomonadaceae</taxon>
        <taxon>Modicisalibacter</taxon>
    </lineage>
</organism>
<keyword evidence="2" id="KW-0288">FMN</keyword>
<proteinExistence type="predicted"/>
<dbReference type="InterPro" id="IPR013785">
    <property type="entry name" value="Aldolase_TIM"/>
</dbReference>
<dbReference type="GO" id="GO:0018580">
    <property type="term" value="F:nitronate monooxygenase activity"/>
    <property type="evidence" value="ECO:0007669"/>
    <property type="project" value="InterPro"/>
</dbReference>
<dbReference type="AlphaFoldDB" id="A0A4R8FRL6"/>
<dbReference type="RefSeq" id="WP_134019271.1">
    <property type="nucleotide sequence ID" value="NZ_SOEC01000015.1"/>
</dbReference>
<gene>
    <name evidence="4" type="ORF">DFO67_11513</name>
</gene>
<accession>A0A4R8FRL6</accession>
<name>A0A4R8FRL6_9GAMM</name>
<reference evidence="4 5" key="1">
    <citation type="submission" date="2019-03" db="EMBL/GenBank/DDBJ databases">
        <title>Freshwater and sediment microbial communities from various areas in North America, analyzing microbe dynamics in response to fracking.</title>
        <authorList>
            <person name="Lamendella R."/>
        </authorList>
    </citation>
    <scope>NUCLEOTIDE SEQUENCE [LARGE SCALE GENOMIC DNA]</scope>
    <source>
        <strain evidence="4 5">6_TX</strain>
    </source>
</reference>
<evidence type="ECO:0000256" key="1">
    <source>
        <dbReference type="ARBA" id="ARBA00022630"/>
    </source>
</evidence>
<evidence type="ECO:0000256" key="2">
    <source>
        <dbReference type="ARBA" id="ARBA00022643"/>
    </source>
</evidence>
<dbReference type="Pfam" id="PF03060">
    <property type="entry name" value="NMO"/>
    <property type="match status" value="1"/>
</dbReference>
<dbReference type="PANTHER" id="PTHR32332:SF20">
    <property type="entry name" value="2-NITROPROPANE DIOXYGENASE-LIKE PROTEIN"/>
    <property type="match status" value="1"/>
</dbReference>
<dbReference type="SUPFAM" id="SSF51412">
    <property type="entry name" value="Inosine monophosphate dehydrogenase (IMPDH)"/>
    <property type="match status" value="1"/>
</dbReference>
<comment type="caution">
    <text evidence="4">The sequence shown here is derived from an EMBL/GenBank/DDBJ whole genome shotgun (WGS) entry which is preliminary data.</text>
</comment>
<dbReference type="Gene3D" id="3.20.20.70">
    <property type="entry name" value="Aldolase class I"/>
    <property type="match status" value="1"/>
</dbReference>
<protein>
    <submittedName>
        <fullName evidence="4">Nitronate monooxygenase</fullName>
    </submittedName>
</protein>